<dbReference type="Proteomes" id="UP001230426">
    <property type="component" value="Unassembled WGS sequence"/>
</dbReference>
<dbReference type="RefSeq" id="WP_306865101.1">
    <property type="nucleotide sequence ID" value="NZ_JAUSRB010000002.1"/>
</dbReference>
<evidence type="ECO:0000313" key="1">
    <source>
        <dbReference type="EMBL" id="MDP9865563.1"/>
    </source>
</evidence>
<keyword evidence="2" id="KW-1185">Reference proteome</keyword>
<accession>A0ABT9R8J3</accession>
<sequence length="128" mass="13814">MVEVDSKALEKAAKEFVDALLPIAESIKTLADGTHLSPLAWGPIGAVTVANNYNPAQEYQSKQADGFVNSLNGIKAGLLSVVIHYMEANLASAKQSAETEKIIDLQARLETNRSFLEEAKKKNQGLTD</sequence>
<dbReference type="EMBL" id="JAUSRB010000002">
    <property type="protein sequence ID" value="MDP9865563.1"/>
    <property type="molecule type" value="Genomic_DNA"/>
</dbReference>
<comment type="caution">
    <text evidence="1">The sequence shown here is derived from an EMBL/GenBank/DDBJ whole genome shotgun (WGS) entry which is preliminary data.</text>
</comment>
<reference evidence="1 2" key="1">
    <citation type="submission" date="2023-07" db="EMBL/GenBank/DDBJ databases">
        <title>Sequencing the genomes of 1000 actinobacteria strains.</title>
        <authorList>
            <person name="Klenk H.-P."/>
        </authorList>
    </citation>
    <scope>NUCLEOTIDE SEQUENCE [LARGE SCALE GENOMIC DNA]</scope>
    <source>
        <strain evidence="1 2">DSM 44109</strain>
    </source>
</reference>
<protein>
    <recommendedName>
        <fullName evidence="3">ESX-1 secretion-associated protein</fullName>
    </recommendedName>
</protein>
<organism evidence="1 2">
    <name type="scientific">Streptosporangium brasiliense</name>
    <dbReference type="NCBI Taxonomy" id="47480"/>
    <lineage>
        <taxon>Bacteria</taxon>
        <taxon>Bacillati</taxon>
        <taxon>Actinomycetota</taxon>
        <taxon>Actinomycetes</taxon>
        <taxon>Streptosporangiales</taxon>
        <taxon>Streptosporangiaceae</taxon>
        <taxon>Streptosporangium</taxon>
    </lineage>
</organism>
<name>A0ABT9R8J3_9ACTN</name>
<proteinExistence type="predicted"/>
<evidence type="ECO:0008006" key="3">
    <source>
        <dbReference type="Google" id="ProtNLM"/>
    </source>
</evidence>
<gene>
    <name evidence="1" type="ORF">J2S55_004829</name>
</gene>
<evidence type="ECO:0000313" key="2">
    <source>
        <dbReference type="Proteomes" id="UP001230426"/>
    </source>
</evidence>